<dbReference type="Gene3D" id="2.30.30.40">
    <property type="entry name" value="SH3 Domains"/>
    <property type="match status" value="2"/>
</dbReference>
<dbReference type="PANTHER" id="PTHR34408">
    <property type="entry name" value="FAMILY PROTEIN, PUTATIVE-RELATED"/>
    <property type="match status" value="1"/>
</dbReference>
<dbReference type="KEGG" id="cfe:CF0343"/>
<feature type="chain" id="PRO_5004202754" evidence="1">
    <location>
        <begin position="25"/>
        <end position="409"/>
    </location>
</feature>
<proteinExistence type="predicted"/>
<evidence type="ECO:0000313" key="4">
    <source>
        <dbReference type="Proteomes" id="UP000001260"/>
    </source>
</evidence>
<accession>Q255C3</accession>
<feature type="signal peptide" evidence="1">
    <location>
        <begin position="1"/>
        <end position="24"/>
    </location>
</feature>
<dbReference type="PANTHER" id="PTHR34408:SF1">
    <property type="entry name" value="GLYCOSYL HYDROLASE FAMILY 19 DOMAIN-CONTAINING PROTEIN HI_1415"/>
    <property type="match status" value="1"/>
</dbReference>
<dbReference type="Pfam" id="PF08239">
    <property type="entry name" value="SH3_3"/>
    <property type="match status" value="2"/>
</dbReference>
<evidence type="ECO:0000259" key="2">
    <source>
        <dbReference type="PROSITE" id="PS51781"/>
    </source>
</evidence>
<keyword evidence="3" id="KW-0378">Hydrolase</keyword>
<feature type="domain" description="SH3b" evidence="2">
    <location>
        <begin position="101"/>
        <end position="167"/>
    </location>
</feature>
<dbReference type="SMART" id="SM00287">
    <property type="entry name" value="SH3b"/>
    <property type="match status" value="2"/>
</dbReference>
<dbReference type="STRING" id="264202.CF0343"/>
<dbReference type="HOGENOM" id="CLU_688292_0_0_0"/>
<keyword evidence="1" id="KW-0732">Signal</keyword>
<dbReference type="EMBL" id="AP006861">
    <property type="protein sequence ID" value="BAE81115.1"/>
    <property type="molecule type" value="Genomic_DNA"/>
</dbReference>
<dbReference type="PROSITE" id="PS51781">
    <property type="entry name" value="SH3B"/>
    <property type="match status" value="1"/>
</dbReference>
<evidence type="ECO:0000313" key="3">
    <source>
        <dbReference type="EMBL" id="BAE81115.1"/>
    </source>
</evidence>
<dbReference type="GO" id="GO:0016787">
    <property type="term" value="F:hydrolase activity"/>
    <property type="evidence" value="ECO:0007669"/>
    <property type="project" value="UniProtKB-KW"/>
</dbReference>
<dbReference type="RefSeq" id="WP_011457895.1">
    <property type="nucleotide sequence ID" value="NC_007899.1"/>
</dbReference>
<dbReference type="eggNOG" id="ENOG502ZB0F">
    <property type="taxonomic scope" value="Bacteria"/>
</dbReference>
<dbReference type="OrthoDB" id="18911at2"/>
<reference evidence="3 4" key="1">
    <citation type="journal article" date="2006" name="DNA Res.">
        <title>Genome sequence of the cat pathogen, Chlamydophila felis.</title>
        <authorList>
            <person name="Azuma Y."/>
            <person name="Hirakawa H."/>
            <person name="Yamashita A."/>
            <person name="Cai Y."/>
            <person name="Rahman M.A."/>
            <person name="Suzuki H."/>
            <person name="Mitaku S."/>
            <person name="Toh H."/>
            <person name="Goto S."/>
            <person name="Murakami T."/>
            <person name="Sugi K."/>
            <person name="Hayashi H."/>
            <person name="Fukushi H."/>
            <person name="Hattori M."/>
            <person name="Kuhara S."/>
            <person name="Shirai M."/>
        </authorList>
    </citation>
    <scope>NUCLEOTIDE SEQUENCE [LARGE SCALE GENOMIC DNA]</scope>
    <source>
        <strain evidence="3 4">Fe/C-56</strain>
    </source>
</reference>
<gene>
    <name evidence="3" type="primary">awa2</name>
    <name evidence="3" type="ordered locus">CF0343</name>
</gene>
<protein>
    <submittedName>
        <fullName evidence="3">Cell wall-associated hydrolases</fullName>
    </submittedName>
</protein>
<evidence type="ECO:0000256" key="1">
    <source>
        <dbReference type="SAM" id="SignalP"/>
    </source>
</evidence>
<dbReference type="InterPro" id="IPR052354">
    <property type="entry name" value="Cell_Wall_Dynamics_Protein"/>
</dbReference>
<dbReference type="Proteomes" id="UP000001260">
    <property type="component" value="Chromosome"/>
</dbReference>
<dbReference type="InterPro" id="IPR003646">
    <property type="entry name" value="SH3-like_bac-type"/>
</dbReference>
<keyword evidence="4" id="KW-1185">Reference proteome</keyword>
<sequence>MRTLSISMLLFAIGSGIGSASLHAASSSSKTPVVQTDKTSFAPFTGEIKGNRVRLRLAPHVDSSIVKELSKGDYIAVIGESKDYYVVSAPEGIKGYVFRTFVLDNVIEGEQVNVRLEPSTSAPVLTRLSRGTEIQTTSRESQGKWLEIVLPSQCTFYVAKNFVSQKGSIDLYKHREGQKKIALDLLDSAVKFAQTELNKTLDAVDLEAIYKKINLLQSEEFNDVPDLQPLIQKALEEIQDTYLSKSLAEQNKSISNQQVSSSSETCYNKETPAITGGSLLSRHIRKQTTIKTSPQTQGRESLEYSLFKIWASMQPQESAKKLTQEAFYEEEKKKKQTFVGELEIYPHVVKHNPGDYLLKDQENTIAFVYATKIDLEQWLGKRVSVECLPRPNNHFAFPAYYIINIKEVS</sequence>
<name>Q255C3_CHLFF</name>
<dbReference type="AlphaFoldDB" id="Q255C3"/>
<organism evidence="3 4">
    <name type="scientific">Chlamydia felis (strain Fe/C-56)</name>
    <name type="common">Chlamydophila felis</name>
    <dbReference type="NCBI Taxonomy" id="264202"/>
    <lineage>
        <taxon>Bacteria</taxon>
        <taxon>Pseudomonadati</taxon>
        <taxon>Chlamydiota</taxon>
        <taxon>Chlamydiia</taxon>
        <taxon>Chlamydiales</taxon>
        <taxon>Chlamydiaceae</taxon>
        <taxon>Chlamydia/Chlamydophila group</taxon>
        <taxon>Chlamydia</taxon>
    </lineage>
</organism>